<reference evidence="2" key="1">
    <citation type="journal article" date="2012" name="Nat. Genet.">
        <title>Lifestyle transitions in plant pathogenic Colletotrichum fungi deciphered by genome and transcriptome analyses.</title>
        <authorList>
            <person name="O'Connell R.J."/>
            <person name="Thon M.R."/>
            <person name="Hacquard S."/>
            <person name="Amyotte S.G."/>
            <person name="Kleemann J."/>
            <person name="Torres M.F."/>
            <person name="Damm U."/>
            <person name="Buiate E.A."/>
            <person name="Epstein L."/>
            <person name="Alkan N."/>
            <person name="Altmueller J."/>
            <person name="Alvarado-Balderrama L."/>
            <person name="Bauser C.A."/>
            <person name="Becker C."/>
            <person name="Birren B.W."/>
            <person name="Chen Z."/>
            <person name="Choi J."/>
            <person name="Crouch J.A."/>
            <person name="Duvick J.P."/>
            <person name="Farman M.A."/>
            <person name="Gan P."/>
            <person name="Heiman D."/>
            <person name="Henrissat B."/>
            <person name="Howard R.J."/>
            <person name="Kabbage M."/>
            <person name="Koch C."/>
            <person name="Kracher B."/>
            <person name="Kubo Y."/>
            <person name="Law A.D."/>
            <person name="Lebrun M.-H."/>
            <person name="Lee Y.-H."/>
            <person name="Miyara I."/>
            <person name="Moore N."/>
            <person name="Neumann U."/>
            <person name="Nordstroem K."/>
            <person name="Panaccione D.G."/>
            <person name="Panstruga R."/>
            <person name="Place M."/>
            <person name="Proctor R.H."/>
            <person name="Prusky D."/>
            <person name="Rech G."/>
            <person name="Reinhardt R."/>
            <person name="Rollins J.A."/>
            <person name="Rounsley S."/>
            <person name="Schardl C.L."/>
            <person name="Schwartz D.C."/>
            <person name="Shenoy N."/>
            <person name="Shirasu K."/>
            <person name="Sikhakolli U.R."/>
            <person name="Stueber K."/>
            <person name="Sukno S.A."/>
            <person name="Sweigard J.A."/>
            <person name="Takano Y."/>
            <person name="Takahara H."/>
            <person name="Trail F."/>
            <person name="van der Does H.C."/>
            <person name="Voll L.M."/>
            <person name="Will I."/>
            <person name="Young S."/>
            <person name="Zeng Q."/>
            <person name="Zhang J."/>
            <person name="Zhou S."/>
            <person name="Dickman M.B."/>
            <person name="Schulze-Lefert P."/>
            <person name="Ver Loren van Themaat E."/>
            <person name="Ma L.-J."/>
            <person name="Vaillancourt L.J."/>
        </authorList>
    </citation>
    <scope>NUCLEOTIDE SEQUENCE [LARGE SCALE GENOMIC DNA]</scope>
    <source>
        <strain evidence="2">IMI 349063</strain>
    </source>
</reference>
<evidence type="ECO:0000313" key="1">
    <source>
        <dbReference type="EMBL" id="CCF40180.1"/>
    </source>
</evidence>
<sequence>MMALTDSPSSFDWDTRSDMESIHRASPAPAALSRAATWTSACLGTRIQFHEMSWSALSLLG</sequence>
<evidence type="ECO:0000313" key="2">
    <source>
        <dbReference type="Proteomes" id="UP000007174"/>
    </source>
</evidence>
<dbReference type="Proteomes" id="UP000007174">
    <property type="component" value="Unassembled WGS sequence"/>
</dbReference>
<proteinExistence type="predicted"/>
<dbReference type="EMBL" id="CACQ02003920">
    <property type="protein sequence ID" value="CCF40180.1"/>
    <property type="molecule type" value="Genomic_DNA"/>
</dbReference>
<name>H1VIX7_COLHI</name>
<organism evidence="1 2">
    <name type="scientific">Colletotrichum higginsianum (strain IMI 349063)</name>
    <name type="common">Crucifer anthracnose fungus</name>
    <dbReference type="NCBI Taxonomy" id="759273"/>
    <lineage>
        <taxon>Eukaryota</taxon>
        <taxon>Fungi</taxon>
        <taxon>Dikarya</taxon>
        <taxon>Ascomycota</taxon>
        <taxon>Pezizomycotina</taxon>
        <taxon>Sordariomycetes</taxon>
        <taxon>Hypocreomycetidae</taxon>
        <taxon>Glomerellales</taxon>
        <taxon>Glomerellaceae</taxon>
        <taxon>Colletotrichum</taxon>
        <taxon>Colletotrichum destructivum species complex</taxon>
    </lineage>
</organism>
<dbReference type="VEuPathDB" id="FungiDB:CH63R_14501"/>
<protein>
    <submittedName>
        <fullName evidence="1">Uncharacterized protein</fullName>
    </submittedName>
</protein>
<dbReference type="HOGENOM" id="CLU_2922515_0_0_1"/>
<accession>H1VIX7</accession>
<dbReference type="AlphaFoldDB" id="H1VIX7"/>
<gene>
    <name evidence="1" type="ORF">CH063_10814</name>
</gene>